<sequence>MTAAHPSEKFRESWRRPATRKITAAALKILLAVLRDMLELLVLETLDAGAENMP</sequence>
<dbReference type="EMBL" id="BAABLN010000001">
    <property type="protein sequence ID" value="GAA4687734.1"/>
    <property type="molecule type" value="Genomic_DNA"/>
</dbReference>
<evidence type="ECO:0000313" key="1">
    <source>
        <dbReference type="EMBL" id="GAA4687734.1"/>
    </source>
</evidence>
<organism evidence="1 2">
    <name type="scientific">Kocuria gwangalliensis</name>
    <dbReference type="NCBI Taxonomy" id="501592"/>
    <lineage>
        <taxon>Bacteria</taxon>
        <taxon>Bacillati</taxon>
        <taxon>Actinomycetota</taxon>
        <taxon>Actinomycetes</taxon>
        <taxon>Micrococcales</taxon>
        <taxon>Micrococcaceae</taxon>
        <taxon>Kocuria</taxon>
    </lineage>
</organism>
<keyword evidence="2" id="KW-1185">Reference proteome</keyword>
<protein>
    <submittedName>
        <fullName evidence="1">Uncharacterized protein</fullName>
    </submittedName>
</protein>
<proteinExistence type="predicted"/>
<name>A0ABP8WEY0_9MICC</name>
<accession>A0ABP8WEY0</accession>
<comment type="caution">
    <text evidence="1">The sequence shown here is derived from an EMBL/GenBank/DDBJ whole genome shotgun (WGS) entry which is preliminary data.</text>
</comment>
<evidence type="ECO:0000313" key="2">
    <source>
        <dbReference type="Proteomes" id="UP001501446"/>
    </source>
</evidence>
<gene>
    <name evidence="1" type="ORF">GCM10025781_00430</name>
</gene>
<reference evidence="2" key="1">
    <citation type="journal article" date="2019" name="Int. J. Syst. Evol. Microbiol.">
        <title>The Global Catalogue of Microorganisms (GCM) 10K type strain sequencing project: providing services to taxonomists for standard genome sequencing and annotation.</title>
        <authorList>
            <consortium name="The Broad Institute Genomics Platform"/>
            <consortium name="The Broad Institute Genome Sequencing Center for Infectious Disease"/>
            <person name="Wu L."/>
            <person name="Ma J."/>
        </authorList>
    </citation>
    <scope>NUCLEOTIDE SEQUENCE [LARGE SCALE GENOMIC DNA]</scope>
    <source>
        <strain evidence="2">JCM 18958</strain>
    </source>
</reference>
<dbReference type="Proteomes" id="UP001501446">
    <property type="component" value="Unassembled WGS sequence"/>
</dbReference>